<proteinExistence type="predicted"/>
<sequence>MSSFAVGRRGSETAVLEGDWTGDLVVVQFPSREQALGWYHSAPTSRSSVCAPGTPTAPSS</sequence>
<keyword evidence="3" id="KW-1185">Reference proteome</keyword>
<feature type="domain" description="DUF1330" evidence="1">
    <location>
        <begin position="9"/>
        <end position="42"/>
    </location>
</feature>
<reference evidence="2 3" key="1">
    <citation type="submission" date="2023-11" db="EMBL/GenBank/DDBJ databases">
        <authorList>
            <person name="Val-Calvo J."/>
            <person name="Scortti M."/>
            <person name="Vazquez-Boland J."/>
        </authorList>
    </citation>
    <scope>NUCLEOTIDE SEQUENCE [LARGE SCALE GENOMIC DNA]</scope>
    <source>
        <strain evidence="2 3">PAM 2766</strain>
    </source>
</reference>
<evidence type="ECO:0000313" key="3">
    <source>
        <dbReference type="Proteomes" id="UP001629745"/>
    </source>
</evidence>
<evidence type="ECO:0000259" key="1">
    <source>
        <dbReference type="Pfam" id="PF07045"/>
    </source>
</evidence>
<name>A0ABW9FEI5_9NOCA</name>
<dbReference type="EMBL" id="JBDLNV010000003">
    <property type="protein sequence ID" value="MFM1723965.1"/>
    <property type="molecule type" value="Genomic_DNA"/>
</dbReference>
<evidence type="ECO:0000313" key="2">
    <source>
        <dbReference type="EMBL" id="MFM1723965.1"/>
    </source>
</evidence>
<dbReference type="InterPro" id="IPR010753">
    <property type="entry name" value="DUF1330"/>
</dbReference>
<dbReference type="RefSeq" id="WP_420164504.1">
    <property type="nucleotide sequence ID" value="NZ_JBDLNV010000003.1"/>
</dbReference>
<organism evidence="2 3">
    <name type="scientific">Rhodococcus parequi</name>
    <dbReference type="NCBI Taxonomy" id="3137122"/>
    <lineage>
        <taxon>Bacteria</taxon>
        <taxon>Bacillati</taxon>
        <taxon>Actinomycetota</taxon>
        <taxon>Actinomycetes</taxon>
        <taxon>Mycobacteriales</taxon>
        <taxon>Nocardiaceae</taxon>
        <taxon>Rhodococcus</taxon>
    </lineage>
</organism>
<dbReference type="Proteomes" id="UP001629745">
    <property type="component" value="Unassembled WGS sequence"/>
</dbReference>
<dbReference type="Pfam" id="PF07045">
    <property type="entry name" value="DUF1330"/>
    <property type="match status" value="1"/>
</dbReference>
<dbReference type="InterPro" id="IPR011008">
    <property type="entry name" value="Dimeric_a/b-barrel"/>
</dbReference>
<protein>
    <submittedName>
        <fullName evidence="2">DUF1330 domain-containing protein</fullName>
    </submittedName>
</protein>
<comment type="caution">
    <text evidence="2">The sequence shown here is derived from an EMBL/GenBank/DDBJ whole genome shotgun (WGS) entry which is preliminary data.</text>
</comment>
<accession>A0ABW9FEI5</accession>
<dbReference type="Gene3D" id="3.30.70.100">
    <property type="match status" value="1"/>
</dbReference>
<dbReference type="SUPFAM" id="SSF54909">
    <property type="entry name" value="Dimeric alpha+beta barrel"/>
    <property type="match status" value="1"/>
</dbReference>
<gene>
    <name evidence="2" type="ORF">ABEU20_002539</name>
</gene>